<dbReference type="PIRSF" id="PIRSF000151">
    <property type="entry name" value="GPR"/>
    <property type="match status" value="1"/>
</dbReference>
<evidence type="ECO:0000256" key="4">
    <source>
        <dbReference type="ARBA" id="ARBA00022857"/>
    </source>
</evidence>
<dbReference type="InterPro" id="IPR000965">
    <property type="entry name" value="GPR_dom"/>
</dbReference>
<dbReference type="FunFam" id="3.40.309.10:FF:000006">
    <property type="entry name" value="Gamma-glutamyl phosphate reductase"/>
    <property type="match status" value="1"/>
</dbReference>
<evidence type="ECO:0000256" key="5">
    <source>
        <dbReference type="ARBA" id="ARBA00023002"/>
    </source>
</evidence>
<reference evidence="9" key="1">
    <citation type="journal article" date="2014" name="Int. J. Syst. Evol. Microbiol.">
        <title>Complete genome sequence of Corynebacterium casei LMG S-19264T (=DSM 44701T), isolated from a smear-ripened cheese.</title>
        <authorList>
            <consortium name="US DOE Joint Genome Institute (JGI-PGF)"/>
            <person name="Walter F."/>
            <person name="Albersmeier A."/>
            <person name="Kalinowski J."/>
            <person name="Ruckert C."/>
        </authorList>
    </citation>
    <scope>NUCLEOTIDE SEQUENCE</scope>
    <source>
        <strain evidence="9">CGMCC 1.7086</strain>
    </source>
</reference>
<sequence>MSFSIRDMAQKARVASRQLAKLSAQQKNAVLCSIAGNLVSMSEQILAANQKDLAQGKEAGLSDAMLDRLALNETSLAAIADAVRQVASQDDPVGSIRDIRRQPSGIDVGKMRIPLGVIAMIYESRPNVTIDAAVLCFKAGNAVILRGGKEALYSNLALAECIHQALSMHDVDPNAVVVIPDPDRAIMNELLTLNQFIDLVIPRGGEGLIRFVSENSRIPVIQHFKGVCHLYVDKAADEVKALGLLTNGKTQRTGVCNALETLLVHKDVAPSFLPMAAAMFAERKVRVHACEKSIGYFHDAEPATEADWDTEYLALEIAVRVVDDYTQAIAHLEQHSSGHTEVIATQDYSTAQRFIRDVNSAVVMANASSRFSDGGELGLGAEIGISTSKLHAYGPMGVESLTTEKFVVLGDGHIRQ</sequence>
<dbReference type="Proteomes" id="UP000606935">
    <property type="component" value="Unassembled WGS sequence"/>
</dbReference>
<dbReference type="InterPro" id="IPR016162">
    <property type="entry name" value="Ald_DH_N"/>
</dbReference>
<comment type="function">
    <text evidence="7">Catalyzes the NADPH-dependent reduction of L-glutamate 5-phosphate into L-glutamate 5-semialdehyde and phosphate. The product spontaneously undergoes cyclization to form 1-pyrroline-5-carboxylate.</text>
</comment>
<keyword evidence="5 7" id="KW-0560">Oxidoreductase</keyword>
<protein>
    <recommendedName>
        <fullName evidence="7">Gamma-glutamyl phosphate reductase</fullName>
        <shortName evidence="7">GPR</shortName>
        <ecNumber evidence="7">1.2.1.41</ecNumber>
    </recommendedName>
    <alternativeName>
        <fullName evidence="7">Glutamate-5-semialdehyde dehydrogenase</fullName>
    </alternativeName>
    <alternativeName>
        <fullName evidence="7">Glutamyl-gamma-semialdehyde dehydrogenase</fullName>
        <shortName evidence="7">GSA dehydrogenase</shortName>
    </alternativeName>
</protein>
<evidence type="ECO:0000256" key="7">
    <source>
        <dbReference type="HAMAP-Rule" id="MF_00412"/>
    </source>
</evidence>
<evidence type="ECO:0000256" key="1">
    <source>
        <dbReference type="ARBA" id="ARBA00004985"/>
    </source>
</evidence>
<evidence type="ECO:0000256" key="3">
    <source>
        <dbReference type="ARBA" id="ARBA00022650"/>
    </source>
</evidence>
<dbReference type="GO" id="GO:0050661">
    <property type="term" value="F:NADP binding"/>
    <property type="evidence" value="ECO:0007669"/>
    <property type="project" value="InterPro"/>
</dbReference>
<evidence type="ECO:0000256" key="6">
    <source>
        <dbReference type="ARBA" id="ARBA00049024"/>
    </source>
</evidence>
<dbReference type="Gene3D" id="3.40.309.10">
    <property type="entry name" value="Aldehyde Dehydrogenase, Chain A, domain 2"/>
    <property type="match status" value="1"/>
</dbReference>
<dbReference type="InterPro" id="IPR016161">
    <property type="entry name" value="Ald_DH/histidinol_DH"/>
</dbReference>
<keyword evidence="2 7" id="KW-0028">Amino-acid biosynthesis</keyword>
<keyword evidence="3 7" id="KW-0641">Proline biosynthesis</keyword>
<keyword evidence="10" id="KW-1185">Reference proteome</keyword>
<dbReference type="NCBIfam" id="TIGR00407">
    <property type="entry name" value="proA"/>
    <property type="match status" value="1"/>
</dbReference>
<organism evidence="9 10">
    <name type="scientific">Bowmanella pacifica</name>
    <dbReference type="NCBI Taxonomy" id="502051"/>
    <lineage>
        <taxon>Bacteria</taxon>
        <taxon>Pseudomonadati</taxon>
        <taxon>Pseudomonadota</taxon>
        <taxon>Gammaproteobacteria</taxon>
        <taxon>Alteromonadales</taxon>
        <taxon>Alteromonadaceae</taxon>
        <taxon>Bowmanella</taxon>
    </lineage>
</organism>
<dbReference type="InterPro" id="IPR016163">
    <property type="entry name" value="Ald_DH_C"/>
</dbReference>
<reference evidence="9" key="2">
    <citation type="submission" date="2020-09" db="EMBL/GenBank/DDBJ databases">
        <authorList>
            <person name="Sun Q."/>
            <person name="Zhou Y."/>
        </authorList>
    </citation>
    <scope>NUCLEOTIDE SEQUENCE</scope>
    <source>
        <strain evidence="9">CGMCC 1.7086</strain>
    </source>
</reference>
<accession>A0A918DHJ2</accession>
<evidence type="ECO:0000313" key="9">
    <source>
        <dbReference type="EMBL" id="GGO66571.1"/>
    </source>
</evidence>
<comment type="pathway">
    <text evidence="1 7">Amino-acid biosynthesis; L-proline biosynthesis; L-glutamate 5-semialdehyde from L-glutamate: step 2/2.</text>
</comment>
<comment type="catalytic activity">
    <reaction evidence="6 7">
        <text>L-glutamate 5-semialdehyde + phosphate + NADP(+) = L-glutamyl 5-phosphate + NADPH + H(+)</text>
        <dbReference type="Rhea" id="RHEA:19541"/>
        <dbReference type="ChEBI" id="CHEBI:15378"/>
        <dbReference type="ChEBI" id="CHEBI:43474"/>
        <dbReference type="ChEBI" id="CHEBI:57783"/>
        <dbReference type="ChEBI" id="CHEBI:58066"/>
        <dbReference type="ChEBI" id="CHEBI:58274"/>
        <dbReference type="ChEBI" id="CHEBI:58349"/>
        <dbReference type="EC" id="1.2.1.41"/>
    </reaction>
</comment>
<dbReference type="GO" id="GO:0005737">
    <property type="term" value="C:cytoplasm"/>
    <property type="evidence" value="ECO:0007669"/>
    <property type="project" value="UniProtKB-SubCell"/>
</dbReference>
<dbReference type="EC" id="1.2.1.41" evidence="7"/>
<evidence type="ECO:0000313" key="10">
    <source>
        <dbReference type="Proteomes" id="UP000606935"/>
    </source>
</evidence>
<evidence type="ECO:0000259" key="8">
    <source>
        <dbReference type="Pfam" id="PF00171"/>
    </source>
</evidence>
<comment type="caution">
    <text evidence="9">The sequence shown here is derived from an EMBL/GenBank/DDBJ whole genome shotgun (WGS) entry which is preliminary data.</text>
</comment>
<comment type="subcellular location">
    <subcellularLocation>
        <location evidence="7">Cytoplasm</location>
    </subcellularLocation>
</comment>
<dbReference type="GO" id="GO:0055129">
    <property type="term" value="P:L-proline biosynthetic process"/>
    <property type="evidence" value="ECO:0007669"/>
    <property type="project" value="UniProtKB-UniRule"/>
</dbReference>
<gene>
    <name evidence="7 9" type="primary">proA</name>
    <name evidence="9" type="ORF">GCM10010982_11070</name>
</gene>
<dbReference type="AlphaFoldDB" id="A0A918DHJ2"/>
<dbReference type="HAMAP" id="MF_00412">
    <property type="entry name" value="ProA"/>
    <property type="match status" value="1"/>
</dbReference>
<dbReference type="RefSeq" id="WP_188691356.1">
    <property type="nucleotide sequence ID" value="NZ_BMLS01000001.1"/>
</dbReference>
<dbReference type="EMBL" id="BMLS01000001">
    <property type="protein sequence ID" value="GGO66571.1"/>
    <property type="molecule type" value="Genomic_DNA"/>
</dbReference>
<comment type="similarity">
    <text evidence="7">Belongs to the gamma-glutamyl phosphate reductase family.</text>
</comment>
<dbReference type="Pfam" id="PF00171">
    <property type="entry name" value="Aldedh"/>
    <property type="match status" value="1"/>
</dbReference>
<proteinExistence type="inferred from homology"/>
<keyword evidence="4 7" id="KW-0521">NADP</keyword>
<feature type="domain" description="Aldehyde dehydrogenase" evidence="8">
    <location>
        <begin position="5"/>
        <end position="285"/>
    </location>
</feature>
<keyword evidence="7" id="KW-0963">Cytoplasm</keyword>
<evidence type="ECO:0000256" key="2">
    <source>
        <dbReference type="ARBA" id="ARBA00022605"/>
    </source>
</evidence>
<dbReference type="CDD" id="cd07079">
    <property type="entry name" value="ALDH_F18-19_ProA-GPR"/>
    <property type="match status" value="1"/>
</dbReference>
<dbReference type="GO" id="GO:0004350">
    <property type="term" value="F:glutamate-5-semialdehyde dehydrogenase activity"/>
    <property type="evidence" value="ECO:0007669"/>
    <property type="project" value="UniProtKB-UniRule"/>
</dbReference>
<dbReference type="InterPro" id="IPR012134">
    <property type="entry name" value="Glu-5-SA_DH"/>
</dbReference>
<dbReference type="PANTHER" id="PTHR11063:SF8">
    <property type="entry name" value="DELTA-1-PYRROLINE-5-CARBOXYLATE SYNTHASE"/>
    <property type="match status" value="1"/>
</dbReference>
<dbReference type="InterPro" id="IPR015590">
    <property type="entry name" value="Aldehyde_DH_dom"/>
</dbReference>
<name>A0A918DHJ2_9ALTE</name>
<dbReference type="Gene3D" id="3.40.605.10">
    <property type="entry name" value="Aldehyde Dehydrogenase, Chain A, domain 1"/>
    <property type="match status" value="1"/>
</dbReference>
<dbReference type="PANTHER" id="PTHR11063">
    <property type="entry name" value="GLUTAMATE SEMIALDEHYDE DEHYDROGENASE"/>
    <property type="match status" value="1"/>
</dbReference>
<dbReference type="SUPFAM" id="SSF53720">
    <property type="entry name" value="ALDH-like"/>
    <property type="match status" value="1"/>
</dbReference>
<dbReference type="NCBIfam" id="NF001221">
    <property type="entry name" value="PRK00197.1"/>
    <property type="match status" value="1"/>
</dbReference>